<evidence type="ECO:0000313" key="2">
    <source>
        <dbReference type="Proteomes" id="UP000636709"/>
    </source>
</evidence>
<reference evidence="1" key="1">
    <citation type="submission" date="2020-07" db="EMBL/GenBank/DDBJ databases">
        <title>Genome sequence and genetic diversity analysis of an under-domesticated orphan crop, white fonio (Digitaria exilis).</title>
        <authorList>
            <person name="Bennetzen J.L."/>
            <person name="Chen S."/>
            <person name="Ma X."/>
            <person name="Wang X."/>
            <person name="Yssel A.E.J."/>
            <person name="Chaluvadi S.R."/>
            <person name="Johnson M."/>
            <person name="Gangashetty P."/>
            <person name="Hamidou F."/>
            <person name="Sanogo M.D."/>
            <person name="Zwaenepoel A."/>
            <person name="Wallace J."/>
            <person name="Van De Peer Y."/>
            <person name="Van Deynze A."/>
        </authorList>
    </citation>
    <scope>NUCLEOTIDE SEQUENCE</scope>
    <source>
        <tissue evidence="1">Leaves</tissue>
    </source>
</reference>
<dbReference type="AlphaFoldDB" id="A0A835AKU2"/>
<dbReference type="EMBL" id="JACEFO010002299">
    <property type="protein sequence ID" value="KAF8667648.1"/>
    <property type="molecule type" value="Genomic_DNA"/>
</dbReference>
<keyword evidence="2" id="KW-1185">Reference proteome</keyword>
<proteinExistence type="predicted"/>
<gene>
    <name evidence="1" type="ORF">HU200_052854</name>
</gene>
<accession>A0A835AKU2</accession>
<dbReference type="Proteomes" id="UP000636709">
    <property type="component" value="Unassembled WGS sequence"/>
</dbReference>
<comment type="caution">
    <text evidence="1">The sequence shown here is derived from an EMBL/GenBank/DDBJ whole genome shotgun (WGS) entry which is preliminary data.</text>
</comment>
<name>A0A835AKU2_9POAL</name>
<sequence>MPGIAFTVSSSVTTDHR</sequence>
<protein>
    <submittedName>
        <fullName evidence="1">Uncharacterized protein</fullName>
    </submittedName>
</protein>
<evidence type="ECO:0000313" key="1">
    <source>
        <dbReference type="EMBL" id="KAF8667648.1"/>
    </source>
</evidence>
<organism evidence="1 2">
    <name type="scientific">Digitaria exilis</name>
    <dbReference type="NCBI Taxonomy" id="1010633"/>
    <lineage>
        <taxon>Eukaryota</taxon>
        <taxon>Viridiplantae</taxon>
        <taxon>Streptophyta</taxon>
        <taxon>Embryophyta</taxon>
        <taxon>Tracheophyta</taxon>
        <taxon>Spermatophyta</taxon>
        <taxon>Magnoliopsida</taxon>
        <taxon>Liliopsida</taxon>
        <taxon>Poales</taxon>
        <taxon>Poaceae</taxon>
        <taxon>PACMAD clade</taxon>
        <taxon>Panicoideae</taxon>
        <taxon>Panicodae</taxon>
        <taxon>Paniceae</taxon>
        <taxon>Anthephorinae</taxon>
        <taxon>Digitaria</taxon>
    </lineage>
</organism>